<keyword evidence="1" id="KW-1133">Transmembrane helix</keyword>
<feature type="transmembrane region" description="Helical" evidence="1">
    <location>
        <begin position="104"/>
        <end position="121"/>
    </location>
</feature>
<organism evidence="2 3">
    <name type="scientific">Neolewinella litorea</name>
    <dbReference type="NCBI Taxonomy" id="2562452"/>
    <lineage>
        <taxon>Bacteria</taxon>
        <taxon>Pseudomonadati</taxon>
        <taxon>Bacteroidota</taxon>
        <taxon>Saprospiria</taxon>
        <taxon>Saprospirales</taxon>
        <taxon>Lewinellaceae</taxon>
        <taxon>Neolewinella</taxon>
    </lineage>
</organism>
<keyword evidence="3" id="KW-1185">Reference proteome</keyword>
<evidence type="ECO:0000313" key="2">
    <source>
        <dbReference type="EMBL" id="THH40534.1"/>
    </source>
</evidence>
<dbReference type="Proteomes" id="UP000308528">
    <property type="component" value="Unassembled WGS sequence"/>
</dbReference>
<reference evidence="2 3" key="1">
    <citation type="submission" date="2019-04" db="EMBL/GenBank/DDBJ databases">
        <title>Lewinella litorea sp. nov., isolated from a marine sand.</title>
        <authorList>
            <person name="Yoon J.-H."/>
        </authorList>
    </citation>
    <scope>NUCLEOTIDE SEQUENCE [LARGE SCALE GENOMIC DNA]</scope>
    <source>
        <strain evidence="2 3">HSMS-39</strain>
    </source>
</reference>
<feature type="transmembrane region" description="Helical" evidence="1">
    <location>
        <begin position="73"/>
        <end position="92"/>
    </location>
</feature>
<dbReference type="OrthoDB" id="1494584at2"/>
<protein>
    <submittedName>
        <fullName evidence="2">Uncharacterized protein</fullName>
    </submittedName>
</protein>
<evidence type="ECO:0000256" key="1">
    <source>
        <dbReference type="SAM" id="Phobius"/>
    </source>
</evidence>
<accession>A0A4S4NKW4</accession>
<comment type="caution">
    <text evidence="2">The sequence shown here is derived from an EMBL/GenBank/DDBJ whole genome shotgun (WGS) entry which is preliminary data.</text>
</comment>
<sequence length="129" mass="14543">MPRKTPPTPGIYLQDLYHPRRCISHAYFSAFTLLLAVMPVLLFFGVPTVLAVWEALGRGPSDGLLFGHPPITYAPYIYPWVFLLYIYVVATVCVNRMRATGRSLLVLLVPGYNLYVLFLVADRLPGKDE</sequence>
<dbReference type="EMBL" id="SRSF01000002">
    <property type="protein sequence ID" value="THH40534.1"/>
    <property type="molecule type" value="Genomic_DNA"/>
</dbReference>
<dbReference type="AlphaFoldDB" id="A0A4S4NKW4"/>
<name>A0A4S4NKW4_9BACT</name>
<keyword evidence="1" id="KW-0812">Transmembrane</keyword>
<proteinExistence type="predicted"/>
<dbReference type="RefSeq" id="WP_136457887.1">
    <property type="nucleotide sequence ID" value="NZ_SRSF01000002.1"/>
</dbReference>
<feature type="transmembrane region" description="Helical" evidence="1">
    <location>
        <begin position="26"/>
        <end position="53"/>
    </location>
</feature>
<gene>
    <name evidence="2" type="ORF">E4021_07300</name>
</gene>
<keyword evidence="1" id="KW-0472">Membrane</keyword>
<evidence type="ECO:0000313" key="3">
    <source>
        <dbReference type="Proteomes" id="UP000308528"/>
    </source>
</evidence>